<dbReference type="InterPro" id="IPR017103">
    <property type="entry name" value="Iontropic_Glu_rcpt_pln"/>
</dbReference>
<proteinExistence type="inferred from homology"/>
<evidence type="ECO:0000256" key="8">
    <source>
        <dbReference type="ARBA" id="ARBA00023136"/>
    </source>
</evidence>
<keyword evidence="3 13" id="KW-0813">Transport</keyword>
<dbReference type="FunFam" id="1.10.287.70:FF:000037">
    <property type="entry name" value="Glutamate receptor"/>
    <property type="match status" value="1"/>
</dbReference>
<keyword evidence="4 16" id="KW-0812">Transmembrane</keyword>
<evidence type="ECO:0000259" key="17">
    <source>
        <dbReference type="SMART" id="SM00079"/>
    </source>
</evidence>
<dbReference type="InterPro" id="IPR019594">
    <property type="entry name" value="Glu/Gly-bd"/>
</dbReference>
<evidence type="ECO:0000256" key="7">
    <source>
        <dbReference type="ARBA" id="ARBA00023065"/>
    </source>
</evidence>
<dbReference type="EMBL" id="JAXQNO010000009">
    <property type="protein sequence ID" value="KAK4791254.1"/>
    <property type="molecule type" value="Genomic_DNA"/>
</dbReference>
<feature type="transmembrane region" description="Helical" evidence="16">
    <location>
        <begin position="32"/>
        <end position="51"/>
    </location>
</feature>
<dbReference type="GO" id="GO:1901701">
    <property type="term" value="P:cellular response to oxygen-containing compound"/>
    <property type="evidence" value="ECO:0007669"/>
    <property type="project" value="UniProtKB-ARBA"/>
</dbReference>
<comment type="subcellular location">
    <subcellularLocation>
        <location evidence="1">Membrane</location>
        <topology evidence="1">Multi-pass membrane protein</topology>
    </subcellularLocation>
</comment>
<dbReference type="FunFam" id="3.40.190.10:FF:000175">
    <property type="entry name" value="Glutamate receptor"/>
    <property type="match status" value="1"/>
</dbReference>
<dbReference type="Pfam" id="PF10613">
    <property type="entry name" value="Lig_chan-Glu_bd"/>
    <property type="match status" value="1"/>
</dbReference>
<dbReference type="GO" id="GO:0007165">
    <property type="term" value="P:signal transduction"/>
    <property type="evidence" value="ECO:0007669"/>
    <property type="project" value="UniProtKB-ARBA"/>
</dbReference>
<protein>
    <recommendedName>
        <fullName evidence="13">Glutamate receptor</fullName>
    </recommendedName>
</protein>
<dbReference type="CDD" id="cd13686">
    <property type="entry name" value="GluR_Plant"/>
    <property type="match status" value="1"/>
</dbReference>
<feature type="transmembrane region" description="Helical" evidence="16">
    <location>
        <begin position="653"/>
        <end position="671"/>
    </location>
</feature>
<dbReference type="InterPro" id="IPR028082">
    <property type="entry name" value="Peripla_BP_I"/>
</dbReference>
<evidence type="ECO:0000256" key="3">
    <source>
        <dbReference type="ARBA" id="ARBA00022448"/>
    </source>
</evidence>
<sequence length="970" mass="108306">MAASVVTGPCYPIITILKAGDRISPSSMKTNVWLLILVLVALLEVFSSYGASTNASRRPEVVNVGTVFSVATMIGKVAKVAIEAAIEDVNSDPSVLNGTNLKVIMQDTNYSGFLGIVETLQFMETDIVAIIGPQTSVTAHVVSYIADELRTPLLSFSATDPTLSPLQFPFFVRTTQNDLFQMSAIAEMVEYYGWREVIAVYVDDDHGRNGIAALGDKLAERRCKISYKAPLRLEAKRDEITDALIKVALAESRVIVLHTYTSTGPQILKVSQYLGMMGNGYVWITTNWLSTILDTNITLPQESKDYFQGVLTLRLHTPESDKKRKLVARWRNLTQVLGSESFGLSTYGLYAYDTVWLLAHAIDRFFDQGGVISFSNDSKLSNLQGGSLHLNAMSIFDDGKLLLDSILGVDMTGVSGQVRFTPDRNLVHPACDIINVLQTGYRKIGYWSNYSGLSMEAPETLYMSPPNRSISAQQLLPVIWPGETTQKPRGWVFPNNGRHLRIGVPKRVSYREFLSTSDGTSDQFTGYCIDVFTAAVNLLPYAVPYKLIAYGEGKENPSSTKLVQLITTNYFDAVVGDIAITTERTRMADFTQPYIESGLVVVAPVRQQNSNAWAFLRPFSREMWIVTAVFFIFVGTVVWILEHRMNDEFRGPPRRQIVTILWFSFSTWFFAHRENTVSALGRGVLIVWLFVVLIINSSYTASLTSILTVQQLSSPIKGIETLMKTSDPIGYQEGSFAWNYLVNELGIDESRLVPLVMPEDYVKALKKGPQGGGVAAIVDERPYIELFLSSRCEFSIIGQEFTKNGWGFAFQRDSPLAVDMSTAILKLSENGDLQRIHDKWLMSSACTSQGSKLQVDRLQLKSFWGLFLVCGLACLLALLVYFFQMLRQFSRHYPDELESPGTSSRPRRLQTFLSFVDEKEEDVKNRSKRRQLERLSNRGNGLDESVSGSGTERSQIEYSSNKSIGTLDRA</sequence>
<dbReference type="InterPro" id="IPR015683">
    <property type="entry name" value="Ionotropic_Glu_rcpt"/>
</dbReference>
<evidence type="ECO:0000256" key="6">
    <source>
        <dbReference type="ARBA" id="ARBA00022989"/>
    </source>
</evidence>
<dbReference type="FunFam" id="3.40.190.10:FF:000054">
    <property type="entry name" value="Glutamate receptor"/>
    <property type="match status" value="1"/>
</dbReference>
<evidence type="ECO:0000256" key="12">
    <source>
        <dbReference type="ARBA" id="ARBA00023303"/>
    </source>
</evidence>
<dbReference type="SUPFAM" id="SSF53850">
    <property type="entry name" value="Periplasmic binding protein-like II"/>
    <property type="match status" value="1"/>
</dbReference>
<accession>A0AAN7R3Q8</accession>
<gene>
    <name evidence="18" type="ORF">SAY86_031667</name>
</gene>
<dbReference type="Gene3D" id="3.40.50.2300">
    <property type="match status" value="2"/>
</dbReference>
<evidence type="ECO:0000256" key="10">
    <source>
        <dbReference type="ARBA" id="ARBA00023180"/>
    </source>
</evidence>
<keyword evidence="9 13" id="KW-0675">Receptor</keyword>
<evidence type="ECO:0000256" key="11">
    <source>
        <dbReference type="ARBA" id="ARBA00023286"/>
    </source>
</evidence>
<dbReference type="PRINTS" id="PR01176">
    <property type="entry name" value="GABABRECEPTR"/>
</dbReference>
<comment type="caution">
    <text evidence="18">The sequence shown here is derived from an EMBL/GenBank/DDBJ whole genome shotgun (WGS) entry which is preliminary data.</text>
</comment>
<dbReference type="CDD" id="cd19990">
    <property type="entry name" value="PBP1_GABAb_receptor_plant"/>
    <property type="match status" value="1"/>
</dbReference>
<evidence type="ECO:0000256" key="15">
    <source>
        <dbReference type="SAM" id="MobiDB-lite"/>
    </source>
</evidence>
<dbReference type="GO" id="GO:0015276">
    <property type="term" value="F:ligand-gated monoatomic ion channel activity"/>
    <property type="evidence" value="ECO:0007669"/>
    <property type="project" value="InterPro"/>
</dbReference>
<dbReference type="SUPFAM" id="SSF53822">
    <property type="entry name" value="Periplasmic binding protein-like I"/>
    <property type="match status" value="1"/>
</dbReference>
<dbReference type="Gene3D" id="1.10.287.70">
    <property type="match status" value="1"/>
</dbReference>
<dbReference type="PIRSF" id="PIRSF037090">
    <property type="entry name" value="Iontro_Glu-like_rcpt_pln"/>
    <property type="match status" value="1"/>
</dbReference>
<feature type="compositionally biased region" description="Basic and acidic residues" evidence="15">
    <location>
        <begin position="924"/>
        <end position="936"/>
    </location>
</feature>
<feature type="domain" description="Ionotropic glutamate receptor C-terminal" evidence="17">
    <location>
        <begin position="501"/>
        <end position="843"/>
    </location>
</feature>
<dbReference type="InterPro" id="IPR044440">
    <property type="entry name" value="GABAb_receptor_plant_PBP1"/>
</dbReference>
<evidence type="ECO:0000313" key="19">
    <source>
        <dbReference type="Proteomes" id="UP001346149"/>
    </source>
</evidence>
<evidence type="ECO:0000256" key="4">
    <source>
        <dbReference type="ARBA" id="ARBA00022692"/>
    </source>
</evidence>
<evidence type="ECO:0000313" key="18">
    <source>
        <dbReference type="EMBL" id="KAK4791254.1"/>
    </source>
</evidence>
<reference evidence="18 19" key="1">
    <citation type="journal article" date="2023" name="Hortic Res">
        <title>Pangenome of water caltrop reveals structural variations and asymmetric subgenome divergence after allopolyploidization.</title>
        <authorList>
            <person name="Zhang X."/>
            <person name="Chen Y."/>
            <person name="Wang L."/>
            <person name="Yuan Y."/>
            <person name="Fang M."/>
            <person name="Shi L."/>
            <person name="Lu R."/>
            <person name="Comes H.P."/>
            <person name="Ma Y."/>
            <person name="Chen Y."/>
            <person name="Huang G."/>
            <person name="Zhou Y."/>
            <person name="Zheng Z."/>
            <person name="Qiu Y."/>
        </authorList>
    </citation>
    <scope>NUCLEOTIDE SEQUENCE [LARGE SCALE GENOMIC DNA]</scope>
    <source>
        <strain evidence="18">F231</strain>
    </source>
</reference>
<keyword evidence="8 13" id="KW-0472">Membrane</keyword>
<dbReference type="GO" id="GO:0016020">
    <property type="term" value="C:membrane"/>
    <property type="evidence" value="ECO:0007669"/>
    <property type="project" value="UniProtKB-SubCell"/>
</dbReference>
<dbReference type="Pfam" id="PF00060">
    <property type="entry name" value="Lig_chan"/>
    <property type="match status" value="1"/>
</dbReference>
<dbReference type="InterPro" id="IPR001828">
    <property type="entry name" value="ANF_lig-bd_rcpt"/>
</dbReference>
<feature type="compositionally biased region" description="Polar residues" evidence="15">
    <location>
        <begin position="946"/>
        <end position="964"/>
    </location>
</feature>
<dbReference type="Gene3D" id="3.40.190.10">
    <property type="entry name" value="Periplasmic binding protein-like II"/>
    <property type="match status" value="2"/>
</dbReference>
<dbReference type="GO" id="GO:0009611">
    <property type="term" value="P:response to wounding"/>
    <property type="evidence" value="ECO:0007669"/>
    <property type="project" value="UniProtKB-ARBA"/>
</dbReference>
<comment type="function">
    <text evidence="13">Glutamate-gated receptor that probably acts as non-selective cation channel.</text>
</comment>
<dbReference type="InterPro" id="IPR001320">
    <property type="entry name" value="Iontro_rcpt_C"/>
</dbReference>
<feature type="region of interest" description="Disordered" evidence="15">
    <location>
        <begin position="924"/>
        <end position="970"/>
    </location>
</feature>
<evidence type="ECO:0000256" key="2">
    <source>
        <dbReference type="ARBA" id="ARBA00008685"/>
    </source>
</evidence>
<dbReference type="SMART" id="SM00079">
    <property type="entry name" value="PBPe"/>
    <property type="match status" value="1"/>
</dbReference>
<comment type="similarity">
    <text evidence="2 13">Belongs to the glutamate-gated ion channel (TC 1.A.10.1) family.</text>
</comment>
<dbReference type="AlphaFoldDB" id="A0AAN7R3Q8"/>
<keyword evidence="5" id="KW-0732">Signal</keyword>
<keyword evidence="10" id="KW-0325">Glycoprotein</keyword>
<dbReference type="PANTHER" id="PTHR18966">
    <property type="entry name" value="IONOTROPIC GLUTAMATE RECEPTOR"/>
    <property type="match status" value="1"/>
</dbReference>
<feature type="transmembrane region" description="Helical" evidence="16">
    <location>
        <begin position="863"/>
        <end position="883"/>
    </location>
</feature>
<evidence type="ECO:0000256" key="9">
    <source>
        <dbReference type="ARBA" id="ARBA00023170"/>
    </source>
</evidence>
<keyword evidence="6 16" id="KW-1133">Transmembrane helix</keyword>
<keyword evidence="7 13" id="KW-0406">Ion transport</keyword>
<organism evidence="18 19">
    <name type="scientific">Trapa natans</name>
    <name type="common">Water chestnut</name>
    <dbReference type="NCBI Taxonomy" id="22666"/>
    <lineage>
        <taxon>Eukaryota</taxon>
        <taxon>Viridiplantae</taxon>
        <taxon>Streptophyta</taxon>
        <taxon>Embryophyta</taxon>
        <taxon>Tracheophyta</taxon>
        <taxon>Spermatophyta</taxon>
        <taxon>Magnoliopsida</taxon>
        <taxon>eudicotyledons</taxon>
        <taxon>Gunneridae</taxon>
        <taxon>Pentapetalae</taxon>
        <taxon>rosids</taxon>
        <taxon>malvids</taxon>
        <taxon>Myrtales</taxon>
        <taxon>Lythraceae</taxon>
        <taxon>Trapa</taxon>
    </lineage>
</organism>
<evidence type="ECO:0000256" key="1">
    <source>
        <dbReference type="ARBA" id="ARBA00004141"/>
    </source>
</evidence>
<feature type="disulfide bond" evidence="14">
    <location>
        <begin position="792"/>
        <end position="846"/>
    </location>
</feature>
<keyword evidence="19" id="KW-1185">Reference proteome</keyword>
<evidence type="ECO:0000256" key="14">
    <source>
        <dbReference type="PIRSR" id="PIRSR037090-50"/>
    </source>
</evidence>
<keyword evidence="12 13" id="KW-0407">Ion channel</keyword>
<evidence type="ECO:0000256" key="5">
    <source>
        <dbReference type="ARBA" id="ARBA00022729"/>
    </source>
</evidence>
<evidence type="ECO:0000256" key="13">
    <source>
        <dbReference type="PIRNR" id="PIRNR037090"/>
    </source>
</evidence>
<keyword evidence="11 13" id="KW-1071">Ligand-gated ion channel</keyword>
<dbReference type="Pfam" id="PF01094">
    <property type="entry name" value="ANF_receptor"/>
    <property type="match status" value="1"/>
</dbReference>
<feature type="transmembrane region" description="Helical" evidence="16">
    <location>
        <begin position="683"/>
        <end position="707"/>
    </location>
</feature>
<dbReference type="FunFam" id="3.40.50.2300:FF:000081">
    <property type="entry name" value="Glutamate receptor"/>
    <property type="match status" value="1"/>
</dbReference>
<keyword evidence="14" id="KW-1015">Disulfide bond</keyword>
<dbReference type="Proteomes" id="UP001346149">
    <property type="component" value="Unassembled WGS sequence"/>
</dbReference>
<evidence type="ECO:0000256" key="16">
    <source>
        <dbReference type="SAM" id="Phobius"/>
    </source>
</evidence>
<feature type="transmembrane region" description="Helical" evidence="16">
    <location>
        <begin position="623"/>
        <end position="641"/>
    </location>
</feature>
<name>A0AAN7R3Q8_TRANT</name>